<keyword evidence="6" id="KW-0239">DNA-directed DNA polymerase</keyword>
<evidence type="ECO:0000256" key="8">
    <source>
        <dbReference type="ARBA" id="ARBA00049244"/>
    </source>
</evidence>
<comment type="similarity">
    <text evidence="7">Belongs to the DNA polymerase HolA subunit family.</text>
</comment>
<dbReference type="Pfam" id="PF21694">
    <property type="entry name" value="DNA_pol3_delta_C"/>
    <property type="match status" value="1"/>
</dbReference>
<evidence type="ECO:0000259" key="9">
    <source>
        <dbReference type="Pfam" id="PF06144"/>
    </source>
</evidence>
<dbReference type="PANTHER" id="PTHR34388">
    <property type="entry name" value="DNA POLYMERASE III SUBUNIT DELTA"/>
    <property type="match status" value="1"/>
</dbReference>
<dbReference type="InterPro" id="IPR048466">
    <property type="entry name" value="DNA_pol3_delta-like_C"/>
</dbReference>
<dbReference type="GO" id="GO:0003887">
    <property type="term" value="F:DNA-directed DNA polymerase activity"/>
    <property type="evidence" value="ECO:0007669"/>
    <property type="project" value="UniProtKB-KW"/>
</dbReference>
<evidence type="ECO:0000256" key="3">
    <source>
        <dbReference type="ARBA" id="ARBA00022679"/>
    </source>
</evidence>
<accession>A0A4Q7PPE7</accession>
<evidence type="ECO:0000313" key="12">
    <source>
        <dbReference type="Proteomes" id="UP000292927"/>
    </source>
</evidence>
<dbReference type="RefSeq" id="WP_130432679.1">
    <property type="nucleotide sequence ID" value="NZ_SGXF01000001.1"/>
</dbReference>
<dbReference type="GO" id="GO:0006261">
    <property type="term" value="P:DNA-templated DNA replication"/>
    <property type="evidence" value="ECO:0007669"/>
    <property type="project" value="TreeGrafter"/>
</dbReference>
<gene>
    <name evidence="11" type="ORF">EV209_0478</name>
</gene>
<protein>
    <recommendedName>
        <fullName evidence="2">DNA polymerase III subunit delta</fullName>
        <ecNumber evidence="1">2.7.7.7</ecNumber>
    </recommendedName>
</protein>
<evidence type="ECO:0000256" key="2">
    <source>
        <dbReference type="ARBA" id="ARBA00017703"/>
    </source>
</evidence>
<dbReference type="Gene3D" id="3.40.50.300">
    <property type="entry name" value="P-loop containing nucleotide triphosphate hydrolases"/>
    <property type="match status" value="1"/>
</dbReference>
<organism evidence="11 12">
    <name type="scientific">Cuneatibacter caecimuris</name>
    <dbReference type="NCBI Taxonomy" id="1796618"/>
    <lineage>
        <taxon>Bacteria</taxon>
        <taxon>Bacillati</taxon>
        <taxon>Bacillota</taxon>
        <taxon>Clostridia</taxon>
        <taxon>Lachnospirales</taxon>
        <taxon>Lachnospiraceae</taxon>
        <taxon>Cuneatibacter</taxon>
    </lineage>
</organism>
<dbReference type="GO" id="GO:0003677">
    <property type="term" value="F:DNA binding"/>
    <property type="evidence" value="ECO:0007669"/>
    <property type="project" value="InterPro"/>
</dbReference>
<dbReference type="InterPro" id="IPR027417">
    <property type="entry name" value="P-loop_NTPase"/>
</dbReference>
<dbReference type="InterPro" id="IPR005790">
    <property type="entry name" value="DNA_polIII_delta"/>
</dbReference>
<keyword evidence="12" id="KW-1185">Reference proteome</keyword>
<evidence type="ECO:0000256" key="4">
    <source>
        <dbReference type="ARBA" id="ARBA00022695"/>
    </source>
</evidence>
<dbReference type="GO" id="GO:0009360">
    <property type="term" value="C:DNA polymerase III complex"/>
    <property type="evidence" value="ECO:0007669"/>
    <property type="project" value="InterPro"/>
</dbReference>
<proteinExistence type="inferred from homology"/>
<feature type="domain" description="DNA polymerase III delta N-terminal" evidence="9">
    <location>
        <begin position="17"/>
        <end position="120"/>
    </location>
</feature>
<name>A0A4Q7PPE7_9FIRM</name>
<dbReference type="InterPro" id="IPR008921">
    <property type="entry name" value="DNA_pol3_clamp-load_cplx_C"/>
</dbReference>
<comment type="catalytic activity">
    <reaction evidence="8">
        <text>DNA(n) + a 2'-deoxyribonucleoside 5'-triphosphate = DNA(n+1) + diphosphate</text>
        <dbReference type="Rhea" id="RHEA:22508"/>
        <dbReference type="Rhea" id="RHEA-COMP:17339"/>
        <dbReference type="Rhea" id="RHEA-COMP:17340"/>
        <dbReference type="ChEBI" id="CHEBI:33019"/>
        <dbReference type="ChEBI" id="CHEBI:61560"/>
        <dbReference type="ChEBI" id="CHEBI:173112"/>
        <dbReference type="EC" id="2.7.7.7"/>
    </reaction>
</comment>
<evidence type="ECO:0000256" key="7">
    <source>
        <dbReference type="ARBA" id="ARBA00034754"/>
    </source>
</evidence>
<keyword evidence="5" id="KW-0235">DNA replication</keyword>
<keyword evidence="4" id="KW-0548">Nucleotidyltransferase</keyword>
<evidence type="ECO:0000256" key="1">
    <source>
        <dbReference type="ARBA" id="ARBA00012417"/>
    </source>
</evidence>
<feature type="domain" description="DNA polymerase III delta subunit-like C-terminal" evidence="10">
    <location>
        <begin position="204"/>
        <end position="321"/>
    </location>
</feature>
<dbReference type="SUPFAM" id="SSF52540">
    <property type="entry name" value="P-loop containing nucleoside triphosphate hydrolases"/>
    <property type="match status" value="1"/>
</dbReference>
<dbReference type="NCBIfam" id="TIGR01128">
    <property type="entry name" value="holA"/>
    <property type="match status" value="1"/>
</dbReference>
<comment type="caution">
    <text evidence="11">The sequence shown here is derived from an EMBL/GenBank/DDBJ whole genome shotgun (WGS) entry which is preliminary data.</text>
</comment>
<dbReference type="InterPro" id="IPR010372">
    <property type="entry name" value="DNA_pol3_delta_N"/>
</dbReference>
<evidence type="ECO:0000256" key="6">
    <source>
        <dbReference type="ARBA" id="ARBA00022932"/>
    </source>
</evidence>
<dbReference type="Proteomes" id="UP000292927">
    <property type="component" value="Unassembled WGS sequence"/>
</dbReference>
<dbReference type="Gene3D" id="1.20.272.10">
    <property type="match status" value="1"/>
</dbReference>
<dbReference type="Pfam" id="PF06144">
    <property type="entry name" value="DNA_pol3_delta"/>
    <property type="match status" value="1"/>
</dbReference>
<reference evidence="11 12" key="1">
    <citation type="submission" date="2019-02" db="EMBL/GenBank/DDBJ databases">
        <title>Genomic Encyclopedia of Type Strains, Phase IV (KMG-IV): sequencing the most valuable type-strain genomes for metagenomic binning, comparative biology and taxonomic classification.</title>
        <authorList>
            <person name="Goeker M."/>
        </authorList>
    </citation>
    <scope>NUCLEOTIDE SEQUENCE [LARGE SCALE GENOMIC DNA]</scope>
    <source>
        <strain evidence="11 12">DSM 29486</strain>
    </source>
</reference>
<dbReference type="SUPFAM" id="SSF48019">
    <property type="entry name" value="post-AAA+ oligomerization domain-like"/>
    <property type="match status" value="1"/>
</dbReference>
<dbReference type="PANTHER" id="PTHR34388:SF1">
    <property type="entry name" value="DNA POLYMERASE III SUBUNIT DELTA"/>
    <property type="match status" value="1"/>
</dbReference>
<sequence length="331" mass="37866">MQTLNRDIRDKNFHHIYLLYGEEAFLRRSYRNRLRDAIAGGDEMNCSSFGGKGVDFAQVRDLAETLPFLAERRLIILEDTGLFKVQAQEWADYMEQLPESTVLLFSEQEVDKRGRLYKKVASLGYAAELGRQKESELRRWVLQLLGREKRQITGQAMELFLQRSGEDMEQIRSELDKLISFTEGKEGITAQDVEEICTQQTAGRIFEMLEAVAAGRERQALELYYDLLALKEPSMRILFLLARQMNQLLTVKDLMMAGQNRDGIASAMKLRPFIAGKLIGQARSFEKEELRGCLNLCVETEESVKSGAMAEKLAVELLIVRIARRKEIGVK</sequence>
<dbReference type="EMBL" id="SGXF01000001">
    <property type="protein sequence ID" value="RZT02365.1"/>
    <property type="molecule type" value="Genomic_DNA"/>
</dbReference>
<dbReference type="EC" id="2.7.7.7" evidence="1"/>
<dbReference type="AlphaFoldDB" id="A0A4Q7PPE7"/>
<dbReference type="Gene3D" id="1.10.8.60">
    <property type="match status" value="1"/>
</dbReference>
<evidence type="ECO:0000256" key="5">
    <source>
        <dbReference type="ARBA" id="ARBA00022705"/>
    </source>
</evidence>
<keyword evidence="3" id="KW-0808">Transferase</keyword>
<evidence type="ECO:0000313" key="11">
    <source>
        <dbReference type="EMBL" id="RZT02365.1"/>
    </source>
</evidence>
<dbReference type="OrthoDB" id="9775929at2"/>
<evidence type="ECO:0000259" key="10">
    <source>
        <dbReference type="Pfam" id="PF21694"/>
    </source>
</evidence>